<comment type="caution">
    <text evidence="1">The sequence shown here is derived from an EMBL/GenBank/DDBJ whole genome shotgun (WGS) entry which is preliminary data.</text>
</comment>
<dbReference type="EMBL" id="JASSZA010000007">
    <property type="protein sequence ID" value="KAK2106133.1"/>
    <property type="molecule type" value="Genomic_DNA"/>
</dbReference>
<dbReference type="Proteomes" id="UP001266305">
    <property type="component" value="Unassembled WGS sequence"/>
</dbReference>
<evidence type="ECO:0000313" key="1">
    <source>
        <dbReference type="EMBL" id="KAK2106133.1"/>
    </source>
</evidence>
<accession>A0ABQ9VBV4</accession>
<proteinExistence type="predicted"/>
<keyword evidence="2" id="KW-1185">Reference proteome</keyword>
<evidence type="ECO:0000313" key="2">
    <source>
        <dbReference type="Proteomes" id="UP001266305"/>
    </source>
</evidence>
<gene>
    <name evidence="1" type="ORF">P7K49_015647</name>
</gene>
<reference evidence="1 2" key="1">
    <citation type="submission" date="2023-05" db="EMBL/GenBank/DDBJ databases">
        <title>B98-5 Cell Line De Novo Hybrid Assembly: An Optical Mapping Approach.</title>
        <authorList>
            <person name="Kananen K."/>
            <person name="Auerbach J.A."/>
            <person name="Kautto E."/>
            <person name="Blachly J.S."/>
        </authorList>
    </citation>
    <scope>NUCLEOTIDE SEQUENCE [LARGE SCALE GENOMIC DNA]</scope>
    <source>
        <strain evidence="1">B95-8</strain>
        <tissue evidence="1">Cell line</tissue>
    </source>
</reference>
<organism evidence="1 2">
    <name type="scientific">Saguinus oedipus</name>
    <name type="common">Cotton-top tamarin</name>
    <name type="synonym">Oedipomidas oedipus</name>
    <dbReference type="NCBI Taxonomy" id="9490"/>
    <lineage>
        <taxon>Eukaryota</taxon>
        <taxon>Metazoa</taxon>
        <taxon>Chordata</taxon>
        <taxon>Craniata</taxon>
        <taxon>Vertebrata</taxon>
        <taxon>Euteleostomi</taxon>
        <taxon>Mammalia</taxon>
        <taxon>Eutheria</taxon>
        <taxon>Euarchontoglires</taxon>
        <taxon>Primates</taxon>
        <taxon>Haplorrhini</taxon>
        <taxon>Platyrrhini</taxon>
        <taxon>Cebidae</taxon>
        <taxon>Callitrichinae</taxon>
        <taxon>Saguinus</taxon>
    </lineage>
</organism>
<sequence length="121" mass="13237">MPIIWKTLVEHQLGSVRALVAICSGSKRRDRIGAPTGAKSMPTAVGKLQAAESTGGFLRPTPLNQVLTSIAPAPRMQLVFAHTVPSSKEVAPEPQRKEEFWHVGEEELRERILEFLAALLS</sequence>
<name>A0ABQ9VBV4_SAGOE</name>
<protein>
    <submittedName>
        <fullName evidence="1">Uncharacterized protein</fullName>
    </submittedName>
</protein>